<protein>
    <submittedName>
        <fullName evidence="1">Uncharacterized protein</fullName>
    </submittedName>
</protein>
<gene>
    <name evidence="1" type="ORF">ATPR_0733</name>
</gene>
<dbReference type="EMBL" id="BABS01000014">
    <property type="protein sequence ID" value="GAA07729.1"/>
    <property type="molecule type" value="Genomic_DNA"/>
</dbReference>
<comment type="caution">
    <text evidence="1">The sequence shown here is derived from an EMBL/GenBank/DDBJ whole genome shotgun (WGS) entry which is preliminary data.</text>
</comment>
<evidence type="ECO:0000313" key="1">
    <source>
        <dbReference type="EMBL" id="GAA07729.1"/>
    </source>
</evidence>
<organism evidence="1 2">
    <name type="scientific">Acetobacter tropicalis NBRC 101654</name>
    <dbReference type="NCBI Taxonomy" id="749388"/>
    <lineage>
        <taxon>Bacteria</taxon>
        <taxon>Pseudomonadati</taxon>
        <taxon>Pseudomonadota</taxon>
        <taxon>Alphaproteobacteria</taxon>
        <taxon>Acetobacterales</taxon>
        <taxon>Acetobacteraceae</taxon>
        <taxon>Acetobacter</taxon>
    </lineage>
</organism>
<dbReference type="Proteomes" id="UP000004319">
    <property type="component" value="Unassembled WGS sequence"/>
</dbReference>
<name>F7VBI4_9PROT</name>
<reference evidence="1 2" key="1">
    <citation type="journal article" date="2011" name="Biochem. Biophys. Res. Commun.">
        <title>Increased number of Arginine-based salt bridges contributes to the thermotolerance of thermotolerant acetic acid bacteria, Acetobacter tropicalis SKU1100.</title>
        <authorList>
            <person name="Matsutani M."/>
            <person name="Hirakawa H."/>
            <person name="Nishikura M."/>
            <person name="Soemphol W."/>
            <person name="Ali I.A.I."/>
            <person name="Yakushi T."/>
            <person name="Matsushita K."/>
        </authorList>
    </citation>
    <scope>NUCLEOTIDE SEQUENCE [LARGE SCALE GENOMIC DNA]</scope>
    <source>
        <strain evidence="1 2">NBRC 101654</strain>
    </source>
</reference>
<proteinExistence type="predicted"/>
<sequence>MVSDRFRKNSQMTILPMVLRQTEPDTAAFHTQPAKAEISN</sequence>
<evidence type="ECO:0000313" key="2">
    <source>
        <dbReference type="Proteomes" id="UP000004319"/>
    </source>
</evidence>
<dbReference type="AlphaFoldDB" id="F7VBI4"/>
<accession>F7VBI4</accession>